<protein>
    <submittedName>
        <fullName evidence="4">GH18 domain-containing protein</fullName>
    </submittedName>
</protein>
<dbReference type="EMBL" id="CAMXCT030001544">
    <property type="protein sequence ID" value="CAL4778344.1"/>
    <property type="molecule type" value="Genomic_DNA"/>
</dbReference>
<dbReference type="EMBL" id="CAMXCT010001544">
    <property type="protein sequence ID" value="CAI3991032.1"/>
    <property type="molecule type" value="Genomic_DNA"/>
</dbReference>
<keyword evidence="5" id="KW-1185">Reference proteome</keyword>
<dbReference type="Proteomes" id="UP001152797">
    <property type="component" value="Unassembled WGS sequence"/>
</dbReference>
<evidence type="ECO:0000256" key="1">
    <source>
        <dbReference type="SAM" id="MobiDB-lite"/>
    </source>
</evidence>
<evidence type="ECO:0000313" key="5">
    <source>
        <dbReference type="Proteomes" id="UP001152797"/>
    </source>
</evidence>
<evidence type="ECO:0000313" key="4">
    <source>
        <dbReference type="EMBL" id="CAL4778344.1"/>
    </source>
</evidence>
<evidence type="ECO:0000313" key="2">
    <source>
        <dbReference type="EMBL" id="CAI3991032.1"/>
    </source>
</evidence>
<accession>A0A9P1CH53</accession>
<dbReference type="AlphaFoldDB" id="A0A9P1CH53"/>
<reference evidence="3" key="2">
    <citation type="submission" date="2024-04" db="EMBL/GenBank/DDBJ databases">
        <authorList>
            <person name="Chen Y."/>
            <person name="Shah S."/>
            <person name="Dougan E. K."/>
            <person name="Thang M."/>
            <person name="Chan C."/>
        </authorList>
    </citation>
    <scope>NUCLEOTIDE SEQUENCE [LARGE SCALE GENOMIC DNA]</scope>
</reference>
<gene>
    <name evidence="2" type="ORF">C1SCF055_LOCUS17968</name>
</gene>
<feature type="region of interest" description="Disordered" evidence="1">
    <location>
        <begin position="1"/>
        <end position="30"/>
    </location>
</feature>
<organism evidence="2">
    <name type="scientific">Cladocopium goreaui</name>
    <dbReference type="NCBI Taxonomy" id="2562237"/>
    <lineage>
        <taxon>Eukaryota</taxon>
        <taxon>Sar</taxon>
        <taxon>Alveolata</taxon>
        <taxon>Dinophyceae</taxon>
        <taxon>Suessiales</taxon>
        <taxon>Symbiodiniaceae</taxon>
        <taxon>Cladocopium</taxon>
    </lineage>
</organism>
<comment type="caution">
    <text evidence="2">The sequence shown here is derived from an EMBL/GenBank/DDBJ whole genome shotgun (WGS) entry which is preliminary data.</text>
</comment>
<name>A0A9P1CH53_9DINO</name>
<sequence>MDQDTCWASYGKSCDDGPQPGPDPKPTMEPGTLKVGNWIKTWKTNLLTPEPLEVVICFSGWAKLSTALDECKRVKGSMPAGPLWLSIGGGNCDAGSGGSVAWSQEILQDFLDNIGKVDLSSYKGVMFDLETNSGGCRAAIAAGRSSACGASSGTDYGTSPSADMFVQAYKAVQALGKGVAVSWSYQMPYCMDNSAEIVNTAIHNDAVKYVSPQMYQGGKFTSNEYAPAVWNGNSKVAYTDYQNVKGEIWPSYTLADFHYDTSENLKTMGTMQQDMKAWAKDKNIQAFIESPGCVAYQNQ</sequence>
<evidence type="ECO:0000313" key="3">
    <source>
        <dbReference type="EMBL" id="CAL1144407.1"/>
    </source>
</evidence>
<proteinExistence type="predicted"/>
<reference evidence="2" key="1">
    <citation type="submission" date="2022-10" db="EMBL/GenBank/DDBJ databases">
        <authorList>
            <person name="Chen Y."/>
            <person name="Dougan E. K."/>
            <person name="Chan C."/>
            <person name="Rhodes N."/>
            <person name="Thang M."/>
        </authorList>
    </citation>
    <scope>NUCLEOTIDE SEQUENCE</scope>
</reference>
<dbReference type="EMBL" id="CAMXCT020001544">
    <property type="protein sequence ID" value="CAL1144407.1"/>
    <property type="molecule type" value="Genomic_DNA"/>
</dbReference>